<dbReference type="OrthoDB" id="1302510at2759"/>
<evidence type="ECO:0000313" key="1">
    <source>
        <dbReference type="Proteomes" id="UP000189701"/>
    </source>
</evidence>
<reference evidence="1" key="1">
    <citation type="journal article" date="2013" name="Genome Biol.">
        <title>Reference genomes and transcriptomes of Nicotiana sylvestris and Nicotiana tomentosiformis.</title>
        <authorList>
            <person name="Sierro N."/>
            <person name="Battey J.N."/>
            <person name="Ouadi S."/>
            <person name="Bovet L."/>
            <person name="Goepfert S."/>
            <person name="Bakaher N."/>
            <person name="Peitsch M.C."/>
            <person name="Ivanov N.V."/>
        </authorList>
    </citation>
    <scope>NUCLEOTIDE SEQUENCE [LARGE SCALE GENOMIC DNA]</scope>
</reference>
<proteinExistence type="predicted"/>
<sequence>MTISVSIDATAATSMTSSKLISSQKPNMRSDFRFLAAVLAFETCLLADKGEVIVFIECASSFSAFPDSMLIFIVVSLIIPLISSGACNGVTIDYTTQVKLEQPIAAQEKEQLEICLEVEVEKAFYWDSSIDSAVQIQWERRVERIYSDFVNKLKANMVQPDTIPNNVWESWSRLWKHPKCVEKSEINAKNHCGGSEIATGTHTCGSISVGEHRKRLAVKKGRDPTPNELHLHVRTHGNDGKSFVTEKSRIVHEKYQEILQ</sequence>
<keyword evidence="1" id="KW-1185">Reference proteome</keyword>
<organism evidence="1 2">
    <name type="scientific">Nicotiana sylvestris</name>
    <name type="common">Wood tobacco</name>
    <name type="synonym">South American tobacco</name>
    <dbReference type="NCBI Taxonomy" id="4096"/>
    <lineage>
        <taxon>Eukaryota</taxon>
        <taxon>Viridiplantae</taxon>
        <taxon>Streptophyta</taxon>
        <taxon>Embryophyta</taxon>
        <taxon>Tracheophyta</taxon>
        <taxon>Spermatophyta</taxon>
        <taxon>Magnoliopsida</taxon>
        <taxon>eudicotyledons</taxon>
        <taxon>Gunneridae</taxon>
        <taxon>Pentapetalae</taxon>
        <taxon>asterids</taxon>
        <taxon>lamiids</taxon>
        <taxon>Solanales</taxon>
        <taxon>Solanaceae</taxon>
        <taxon>Nicotianoideae</taxon>
        <taxon>Nicotianeae</taxon>
        <taxon>Nicotiana</taxon>
    </lineage>
</organism>
<gene>
    <name evidence="2" type="primary">LOC104230873</name>
</gene>
<dbReference type="InterPro" id="IPR004252">
    <property type="entry name" value="Probable_transposase_24"/>
</dbReference>
<dbReference type="AlphaFoldDB" id="A0A1U7WXN7"/>
<dbReference type="RefSeq" id="XP_009782071.1">
    <property type="nucleotide sequence ID" value="XM_009783769.1"/>
</dbReference>
<reference evidence="2" key="2">
    <citation type="submission" date="2025-08" db="UniProtKB">
        <authorList>
            <consortium name="RefSeq"/>
        </authorList>
    </citation>
    <scope>IDENTIFICATION</scope>
    <source>
        <tissue evidence="2">Leaf</tissue>
    </source>
</reference>
<accession>A0A1U7WXN7</accession>
<name>A0A1U7WXN7_NICSY</name>
<dbReference type="Pfam" id="PF03004">
    <property type="entry name" value="Transposase_24"/>
    <property type="match status" value="1"/>
</dbReference>
<dbReference type="Proteomes" id="UP000189701">
    <property type="component" value="Unplaced"/>
</dbReference>
<evidence type="ECO:0000313" key="2">
    <source>
        <dbReference type="RefSeq" id="XP_009782071.1"/>
    </source>
</evidence>
<protein>
    <submittedName>
        <fullName evidence="2">Uncharacterized protein LOC104230873</fullName>
    </submittedName>
</protein>
<dbReference type="STRING" id="4096.A0A1U7WXN7"/>